<reference evidence="2" key="1">
    <citation type="submission" date="2020-10" db="EMBL/GenBank/DDBJ databases">
        <authorList>
            <person name="Gilroy R."/>
        </authorList>
    </citation>
    <scope>NUCLEOTIDE SEQUENCE</scope>
    <source>
        <strain evidence="2">G3-8215</strain>
    </source>
</reference>
<dbReference type="EMBL" id="JADILV010000031">
    <property type="protein sequence ID" value="MBO8483362.1"/>
    <property type="molecule type" value="Genomic_DNA"/>
</dbReference>
<dbReference type="Pfam" id="PF17127">
    <property type="entry name" value="DUF5106"/>
    <property type="match status" value="1"/>
</dbReference>
<reference evidence="2" key="2">
    <citation type="journal article" date="2021" name="PeerJ">
        <title>Extensive microbial diversity within the chicken gut microbiome revealed by metagenomics and culture.</title>
        <authorList>
            <person name="Gilroy R."/>
            <person name="Ravi A."/>
            <person name="Getino M."/>
            <person name="Pursley I."/>
            <person name="Horton D.L."/>
            <person name="Alikhan N.F."/>
            <person name="Baker D."/>
            <person name="Gharbi K."/>
            <person name="Hall N."/>
            <person name="Watson M."/>
            <person name="Adriaenssens E.M."/>
            <person name="Foster-Nyarko E."/>
            <person name="Jarju S."/>
            <person name="Secka A."/>
            <person name="Antonio M."/>
            <person name="Oren A."/>
            <person name="Chaudhuri R.R."/>
            <person name="La Ragione R."/>
            <person name="Hildebrand F."/>
            <person name="Pallen M.J."/>
        </authorList>
    </citation>
    <scope>NUCLEOTIDE SEQUENCE</scope>
    <source>
        <strain evidence="2">G3-8215</strain>
    </source>
</reference>
<accession>A0A940DRH5</accession>
<evidence type="ECO:0000313" key="2">
    <source>
        <dbReference type="EMBL" id="MBO8483362.1"/>
    </source>
</evidence>
<gene>
    <name evidence="2" type="ORF">IAB75_04535</name>
</gene>
<dbReference type="SUPFAM" id="SSF52833">
    <property type="entry name" value="Thioredoxin-like"/>
    <property type="match status" value="1"/>
</dbReference>
<organism evidence="2 3">
    <name type="scientific">Candidatus Cryptobacteroides avicola</name>
    <dbReference type="NCBI Taxonomy" id="2840757"/>
    <lineage>
        <taxon>Bacteria</taxon>
        <taxon>Pseudomonadati</taxon>
        <taxon>Bacteroidota</taxon>
        <taxon>Bacteroidia</taxon>
        <taxon>Bacteroidales</taxon>
        <taxon>Candidatus Cryptobacteroides</taxon>
    </lineage>
</organism>
<dbReference type="PROSITE" id="PS51352">
    <property type="entry name" value="THIOREDOXIN_2"/>
    <property type="match status" value="1"/>
</dbReference>
<comment type="caution">
    <text evidence="2">The sequence shown here is derived from an EMBL/GenBank/DDBJ whole genome shotgun (WGS) entry which is preliminary data.</text>
</comment>
<dbReference type="Gene3D" id="3.40.30.10">
    <property type="entry name" value="Glutaredoxin"/>
    <property type="match status" value="1"/>
</dbReference>
<evidence type="ECO:0000259" key="1">
    <source>
        <dbReference type="PROSITE" id="PS51352"/>
    </source>
</evidence>
<name>A0A940DRH5_9BACT</name>
<sequence length="324" mass="36067">MASNNDLKGIAAGFAALYVLLAAGCGNPTTGEFRPHPFPVPDIPAMIGSESEAVSYLAAHFWDDFTDTSEIFVCDSSIVNGVRKGEVEQAFANWTGYLHAVPLAEACGAVERMFGRIVSFEERDTSANVFETVASLAEKYLYDPNSPLRSEDLYLPFAGRMAECMLVSPGKRAAYEYDAGMCSLNRTGTPAADFAFCDRNGRRYTLYGLESDYTLLFFSNPGCEACKYIIDELKSDPELSSLIASGKVAVANIYIDEDLEAWYGYQSIYPEEWYNGYDPNFIIRTDLLYNVRAIPSLYLLDRDKTVLLKDAPEERIFAELHKID</sequence>
<proteinExistence type="predicted"/>
<dbReference type="InterPro" id="IPR013766">
    <property type="entry name" value="Thioredoxin_domain"/>
</dbReference>
<dbReference type="InterPro" id="IPR033395">
    <property type="entry name" value="DUF5106"/>
</dbReference>
<dbReference type="InterPro" id="IPR036249">
    <property type="entry name" value="Thioredoxin-like_sf"/>
</dbReference>
<dbReference type="AlphaFoldDB" id="A0A940DRH5"/>
<feature type="domain" description="Thioredoxin" evidence="1">
    <location>
        <begin position="185"/>
        <end position="324"/>
    </location>
</feature>
<protein>
    <submittedName>
        <fullName evidence="2">DUF5106 domain-containing protein</fullName>
    </submittedName>
</protein>
<dbReference type="Proteomes" id="UP000725002">
    <property type="component" value="Unassembled WGS sequence"/>
</dbReference>
<evidence type="ECO:0000313" key="3">
    <source>
        <dbReference type="Proteomes" id="UP000725002"/>
    </source>
</evidence>